<keyword evidence="2" id="KW-1185">Reference proteome</keyword>
<gene>
    <name evidence="1" type="ORF">AVEN_260372_1</name>
</gene>
<sequence length="78" mass="9029">MVVVQCWQQWIEEGTVIRRNGSRRPWATNAREDLEIRRETTSTPTVSLSSIRRHLPVGMDPVVSRHTIRRRPGDSGLH</sequence>
<name>A0A4Y2TQN5_ARAVE</name>
<dbReference type="Proteomes" id="UP000499080">
    <property type="component" value="Unassembled WGS sequence"/>
</dbReference>
<comment type="caution">
    <text evidence="1">The sequence shown here is derived from an EMBL/GenBank/DDBJ whole genome shotgun (WGS) entry which is preliminary data.</text>
</comment>
<proteinExistence type="predicted"/>
<evidence type="ECO:0000313" key="1">
    <source>
        <dbReference type="EMBL" id="GBO01720.1"/>
    </source>
</evidence>
<dbReference type="AlphaFoldDB" id="A0A4Y2TQN5"/>
<reference evidence="1 2" key="1">
    <citation type="journal article" date="2019" name="Sci. Rep.">
        <title>Orb-weaving spider Araneus ventricosus genome elucidates the spidroin gene catalogue.</title>
        <authorList>
            <person name="Kono N."/>
            <person name="Nakamura H."/>
            <person name="Ohtoshi R."/>
            <person name="Moran D.A.P."/>
            <person name="Shinohara A."/>
            <person name="Yoshida Y."/>
            <person name="Fujiwara M."/>
            <person name="Mori M."/>
            <person name="Tomita M."/>
            <person name="Arakawa K."/>
        </authorList>
    </citation>
    <scope>NUCLEOTIDE SEQUENCE [LARGE SCALE GENOMIC DNA]</scope>
</reference>
<dbReference type="EMBL" id="BGPR01029741">
    <property type="protein sequence ID" value="GBO01720.1"/>
    <property type="molecule type" value="Genomic_DNA"/>
</dbReference>
<organism evidence="1 2">
    <name type="scientific">Araneus ventricosus</name>
    <name type="common">Orbweaver spider</name>
    <name type="synonym">Epeira ventricosa</name>
    <dbReference type="NCBI Taxonomy" id="182803"/>
    <lineage>
        <taxon>Eukaryota</taxon>
        <taxon>Metazoa</taxon>
        <taxon>Ecdysozoa</taxon>
        <taxon>Arthropoda</taxon>
        <taxon>Chelicerata</taxon>
        <taxon>Arachnida</taxon>
        <taxon>Araneae</taxon>
        <taxon>Araneomorphae</taxon>
        <taxon>Entelegynae</taxon>
        <taxon>Araneoidea</taxon>
        <taxon>Araneidae</taxon>
        <taxon>Araneus</taxon>
    </lineage>
</organism>
<evidence type="ECO:0008006" key="3">
    <source>
        <dbReference type="Google" id="ProtNLM"/>
    </source>
</evidence>
<protein>
    <recommendedName>
        <fullName evidence="3">Transposase Tc1-like domain-containing protein</fullName>
    </recommendedName>
</protein>
<accession>A0A4Y2TQN5</accession>
<evidence type="ECO:0000313" key="2">
    <source>
        <dbReference type="Proteomes" id="UP000499080"/>
    </source>
</evidence>